<protein>
    <recommendedName>
        <fullName evidence="12">G-protein coupled receptors family 1 profile domain-containing protein</fullName>
    </recommendedName>
</protein>
<keyword evidence="6 11" id="KW-0472">Membrane</keyword>
<dbReference type="GO" id="GO:0005886">
    <property type="term" value="C:plasma membrane"/>
    <property type="evidence" value="ECO:0007669"/>
    <property type="project" value="UniProtKB-SubCell"/>
</dbReference>
<dbReference type="Pfam" id="PF00001">
    <property type="entry name" value="7tm_1"/>
    <property type="match status" value="2"/>
</dbReference>
<feature type="transmembrane region" description="Helical" evidence="11">
    <location>
        <begin position="252"/>
        <end position="278"/>
    </location>
</feature>
<comment type="subcellular location">
    <subcellularLocation>
        <location evidence="1">Cell membrane</location>
        <topology evidence="1">Multi-pass membrane protein</topology>
    </subcellularLocation>
</comment>
<keyword evidence="2" id="KW-1003">Cell membrane</keyword>
<comment type="similarity">
    <text evidence="9">Belongs to the G-protein coupled receptor 1 family.</text>
</comment>
<feature type="domain" description="G-protein coupled receptors family 1 profile" evidence="12">
    <location>
        <begin position="108"/>
        <end position="363"/>
    </location>
</feature>
<evidence type="ECO:0000256" key="9">
    <source>
        <dbReference type="RuleBase" id="RU000688"/>
    </source>
</evidence>
<feature type="transmembrane region" description="Helical" evidence="11">
    <location>
        <begin position="211"/>
        <end position="232"/>
    </location>
</feature>
<feature type="transmembrane region" description="Helical" evidence="11">
    <location>
        <begin position="346"/>
        <end position="366"/>
    </location>
</feature>
<feature type="transmembrane region" description="Helical" evidence="11">
    <location>
        <begin position="299"/>
        <end position="317"/>
    </location>
</feature>
<sequence length="771" mass="86329">MDAVSKTGSQAPETSLPGVEFKHTGVPWDISGQQPAGEVRADPRLEEEWQDCQEGLRHRDGGRHHAYGLSSLFGTGYLSSFLKSCEPEAQHISIAVFLWLLFLGGFVLSCFSLWVFWFRMRNWGPGATLQFHLALSDAIVTPATPLMATYIAMGSVWRFGHFLCQLKIALLSMHFFGSILFLTLISIHRYVAVVRYNRPSAMKRVAFVRKLCGAIWLLLLAEGASCFVFLGTSQVGNRTQCASIHQREYVEVYSIISFVLLPSFLVPFSIAAVFYCRLATSVSRIKSNSNKGQAIKAKSLKMVALCLLIFAVCFAPLNATRTMGVVVKKFYPERCGLLLRVETGYYISWILACSNCCFDPLLYFFGSPDFTKAVYRSFRGFGFKFEETGVKNETNNQNIAIQSVPTTILDIEVILKIDDMMVSSTLTINCTFSESCEPDSQHITISFFLFLLFAGGTLLNCFSLWVFWFRMPKWGPGTTLQFHLALSDSIVTPTTPVMAMYFAMGNCWPFGRFLCQLKIALLSIHFYGSILFLTLISIHRYVAVVRHNRPSAMKRVAFVRKLCGATWLLLLVLGASCFGLLGTSTVGNRTQCLSIHQGEYINVYFIINFILLFLAFLPPFSIAAVFYCRLATSVSRIKSNSNKGQAIKAKSLKMVALCLLIFAVCFAPLNATRTMGVVVKKFYPERCGLLLRVETGYYISWILACSNCCFDPLLYCFGSPSFTKAMRHSVRRFGLTFQETHAQKGLDCQNVTTQVMQSTTLDKETASTSSR</sequence>
<dbReference type="PANTHER" id="PTHR24231">
    <property type="entry name" value="PURINOCEPTOR-RELATED G-PROTEIN COUPLED RECEPTOR"/>
    <property type="match status" value="1"/>
</dbReference>
<dbReference type="PANTHER" id="PTHR24231:SF35">
    <property type="entry name" value="P2Y PURINOCEPTOR 4-LIKE"/>
    <property type="match status" value="1"/>
</dbReference>
<evidence type="ECO:0000256" key="3">
    <source>
        <dbReference type="ARBA" id="ARBA00022692"/>
    </source>
</evidence>
<evidence type="ECO:0000259" key="12">
    <source>
        <dbReference type="PROSITE" id="PS50262"/>
    </source>
</evidence>
<keyword evidence="14" id="KW-1185">Reference proteome</keyword>
<evidence type="ECO:0000313" key="13">
    <source>
        <dbReference type="EMBL" id="KAG9354489.1"/>
    </source>
</evidence>
<dbReference type="SUPFAM" id="SSF81321">
    <property type="entry name" value="Family A G protein-coupled receptor-like"/>
    <property type="match status" value="2"/>
</dbReference>
<keyword evidence="4 11" id="KW-1133">Transmembrane helix</keyword>
<feature type="transmembrane region" description="Helical" evidence="11">
    <location>
        <begin position="447"/>
        <end position="468"/>
    </location>
</feature>
<feature type="transmembrane region" description="Helical" evidence="11">
    <location>
        <begin position="562"/>
        <end position="581"/>
    </location>
</feature>
<dbReference type="Proteomes" id="UP000824540">
    <property type="component" value="Unassembled WGS sequence"/>
</dbReference>
<feature type="transmembrane region" description="Helical" evidence="11">
    <location>
        <begin position="173"/>
        <end position="191"/>
    </location>
</feature>
<dbReference type="GO" id="GO:0004930">
    <property type="term" value="F:G protein-coupled receptor activity"/>
    <property type="evidence" value="ECO:0007669"/>
    <property type="project" value="UniProtKB-KW"/>
</dbReference>
<keyword evidence="7 9" id="KW-0675">Receptor</keyword>
<dbReference type="InterPro" id="IPR017452">
    <property type="entry name" value="GPCR_Rhodpsn_7TM"/>
</dbReference>
<keyword evidence="5 9" id="KW-0297">G-protein coupled receptor</keyword>
<dbReference type="EMBL" id="JAFBMS010000002">
    <property type="protein sequence ID" value="KAG9354489.1"/>
    <property type="molecule type" value="Genomic_DNA"/>
</dbReference>
<proteinExistence type="inferred from homology"/>
<evidence type="ECO:0000313" key="14">
    <source>
        <dbReference type="Proteomes" id="UP000824540"/>
    </source>
</evidence>
<evidence type="ECO:0000256" key="5">
    <source>
        <dbReference type="ARBA" id="ARBA00023040"/>
    </source>
</evidence>
<dbReference type="PROSITE" id="PS00237">
    <property type="entry name" value="G_PROTEIN_RECEP_F1_1"/>
    <property type="match status" value="2"/>
</dbReference>
<feature type="transmembrane region" description="Helical" evidence="11">
    <location>
        <begin position="651"/>
        <end position="669"/>
    </location>
</feature>
<feature type="domain" description="G-protein coupled receptors family 1 profile" evidence="12">
    <location>
        <begin position="459"/>
        <end position="715"/>
    </location>
</feature>
<accession>A0A8T2PT28</accession>
<feature type="transmembrane region" description="Helical" evidence="11">
    <location>
        <begin position="698"/>
        <end position="717"/>
    </location>
</feature>
<reference evidence="13" key="1">
    <citation type="thesis" date="2021" institute="BYU ScholarsArchive" country="Provo, UT, USA">
        <title>Applications of and Algorithms for Genome Assembly and Genomic Analyses with an Emphasis on Marine Teleosts.</title>
        <authorList>
            <person name="Pickett B.D."/>
        </authorList>
    </citation>
    <scope>NUCLEOTIDE SEQUENCE</scope>
    <source>
        <strain evidence="13">HI-2016</strain>
    </source>
</reference>
<dbReference type="PRINTS" id="PR00237">
    <property type="entry name" value="GPCRRHODOPSN"/>
</dbReference>
<evidence type="ECO:0000256" key="8">
    <source>
        <dbReference type="ARBA" id="ARBA00023224"/>
    </source>
</evidence>
<feature type="transmembrane region" description="Helical" evidence="11">
    <location>
        <begin position="601"/>
        <end position="630"/>
    </location>
</feature>
<evidence type="ECO:0000256" key="2">
    <source>
        <dbReference type="ARBA" id="ARBA00022475"/>
    </source>
</evidence>
<evidence type="ECO:0000256" key="11">
    <source>
        <dbReference type="SAM" id="Phobius"/>
    </source>
</evidence>
<evidence type="ECO:0000256" key="10">
    <source>
        <dbReference type="SAM" id="MobiDB-lite"/>
    </source>
</evidence>
<dbReference type="AlphaFoldDB" id="A0A8T2PT28"/>
<evidence type="ECO:0000256" key="1">
    <source>
        <dbReference type="ARBA" id="ARBA00004651"/>
    </source>
</evidence>
<name>A0A8T2PT28_9TELE</name>
<organism evidence="13 14">
    <name type="scientific">Albula glossodonta</name>
    <name type="common">roundjaw bonefish</name>
    <dbReference type="NCBI Taxonomy" id="121402"/>
    <lineage>
        <taxon>Eukaryota</taxon>
        <taxon>Metazoa</taxon>
        <taxon>Chordata</taxon>
        <taxon>Craniata</taxon>
        <taxon>Vertebrata</taxon>
        <taxon>Euteleostomi</taxon>
        <taxon>Actinopterygii</taxon>
        <taxon>Neopterygii</taxon>
        <taxon>Teleostei</taxon>
        <taxon>Albuliformes</taxon>
        <taxon>Albulidae</taxon>
        <taxon>Albula</taxon>
    </lineage>
</organism>
<dbReference type="InterPro" id="IPR000276">
    <property type="entry name" value="GPCR_Rhodpsn"/>
</dbReference>
<evidence type="ECO:0000256" key="6">
    <source>
        <dbReference type="ARBA" id="ARBA00023136"/>
    </source>
</evidence>
<dbReference type="Gene3D" id="1.20.1070.10">
    <property type="entry name" value="Rhodopsin 7-helix transmembrane proteins"/>
    <property type="match status" value="2"/>
</dbReference>
<feature type="transmembrane region" description="Helical" evidence="11">
    <location>
        <begin position="129"/>
        <end position="153"/>
    </location>
</feature>
<gene>
    <name evidence="13" type="ORF">JZ751_001199</name>
</gene>
<keyword evidence="3 9" id="KW-0812">Transmembrane</keyword>
<comment type="caution">
    <text evidence="13">The sequence shown here is derived from an EMBL/GenBank/DDBJ whole genome shotgun (WGS) entry which is preliminary data.</text>
</comment>
<feature type="compositionally biased region" description="Polar residues" evidence="10">
    <location>
        <begin position="1"/>
        <end position="13"/>
    </location>
</feature>
<keyword evidence="8 9" id="KW-0807">Transducer</keyword>
<evidence type="ECO:0000256" key="4">
    <source>
        <dbReference type="ARBA" id="ARBA00022989"/>
    </source>
</evidence>
<feature type="region of interest" description="Disordered" evidence="10">
    <location>
        <begin position="1"/>
        <end position="20"/>
    </location>
</feature>
<evidence type="ECO:0000256" key="7">
    <source>
        <dbReference type="ARBA" id="ARBA00023170"/>
    </source>
</evidence>
<dbReference type="OrthoDB" id="10018446at2759"/>
<feature type="transmembrane region" description="Helical" evidence="11">
    <location>
        <begin position="94"/>
        <end position="117"/>
    </location>
</feature>
<feature type="transmembrane region" description="Helical" evidence="11">
    <location>
        <begin position="519"/>
        <end position="542"/>
    </location>
</feature>
<dbReference type="PROSITE" id="PS50262">
    <property type="entry name" value="G_PROTEIN_RECEP_F1_2"/>
    <property type="match status" value="2"/>
</dbReference>